<evidence type="ECO:0000256" key="3">
    <source>
        <dbReference type="ARBA" id="ARBA00022692"/>
    </source>
</evidence>
<feature type="transmembrane region" description="Helical" evidence="7">
    <location>
        <begin position="360"/>
        <end position="385"/>
    </location>
</feature>
<dbReference type="InterPro" id="IPR025857">
    <property type="entry name" value="MacB_PCD"/>
</dbReference>
<dbReference type="NCBIfam" id="TIGR03434">
    <property type="entry name" value="ADOP"/>
    <property type="match status" value="1"/>
</dbReference>
<evidence type="ECO:0000259" key="8">
    <source>
        <dbReference type="Pfam" id="PF02687"/>
    </source>
</evidence>
<evidence type="ECO:0000256" key="6">
    <source>
        <dbReference type="ARBA" id="ARBA00038076"/>
    </source>
</evidence>
<feature type="domain" description="MacB-like periplasmic core" evidence="9">
    <location>
        <begin position="518"/>
        <end position="741"/>
    </location>
</feature>
<gene>
    <name evidence="10" type="ORF">J421_4723</name>
</gene>
<dbReference type="RefSeq" id="WP_025413609.1">
    <property type="nucleotide sequence ID" value="NZ_CP007129.1"/>
</dbReference>
<feature type="transmembrane region" description="Helical" evidence="7">
    <location>
        <begin position="457"/>
        <end position="478"/>
    </location>
</feature>
<evidence type="ECO:0000256" key="1">
    <source>
        <dbReference type="ARBA" id="ARBA00004651"/>
    </source>
</evidence>
<evidence type="ECO:0000256" key="2">
    <source>
        <dbReference type="ARBA" id="ARBA00022475"/>
    </source>
</evidence>
<sequence length="899" mass="95938">MAWHHEMRSIARALVSKRQDEVEMAEELRFHVDMEAARHEREGLSPDEARRQALRSFGGVERYKEEVRDQRGTRPLEDLLQDARFGWRSLRRRPGFTLVAALTLALGIGATTTLFGVVKAALLTPLPWGQPERLVGIWSAWKGFDRTWLSYDEYEGYKYEVKAFSDVAVYRDGAVTLNDGTGEPERARAGFVDHGVFRLLRVSPVLGRAFTAEEDRPNGPNVVILGYDVWQRRFGGDPAILGKAIQIGGQATTVVGVMPASFRLPTDYGVAGATRLWFPLQTDAAQNGGTIGPAFNPNGGNHGYYGLARLAPGATVDQANRQMAALLDRVQKDGSFQAPPQFRAYALPMDEQVMGRVKPVLLVVFAAVGLVMLIACANVAGLLLVRGEARRREMALRVALGVGVRRLVRLLLTESMVLAGIGMVLGVGFAALGVWLVRHTAPAGLARVADTRLDLGVLLFALVAAGLAAVLSGLLPALQATRVAPATALREGGRAATAGTSRLRWRQTLVVGEVALAVVLVAGAGLMIRSVANLFAIDSGFRADGVLTMRLSTPSTWYADSVKVEAFWSELQRRVAALPGVDAVGAARLLPLATEMGDWGLRVEGYTPPPNEGTPGDWQVVTPGYFQAMGLRLRAGRVFDSRDVMNAPLAMIVNRTFARKYFAGREPLGGRVTVGGSDSGLVYTVVGVVDDVHHNALTVDVKPQFYAPLGQYARAPGNTSRSMTLVVHSNGDPTALVAPVRSAVHALDPRLPISDVRTMNEVLGASIAEPRFAMGLLALFGVLALLLSAIGIFGIVAQVVAARTYEFGIRAALGAVPGHLVGLGVRAGAAQAAVGLVLGTLLALALTRTMTAFLHGVAPTDPLTFVGVVVVTGAVALLASIWPARRAARADPATVLHEA</sequence>
<feature type="transmembrane region" description="Helical" evidence="7">
    <location>
        <begin position="509"/>
        <end position="528"/>
    </location>
</feature>
<evidence type="ECO:0000256" key="5">
    <source>
        <dbReference type="ARBA" id="ARBA00023136"/>
    </source>
</evidence>
<name>W0RRR3_9BACT</name>
<dbReference type="Pfam" id="PF02687">
    <property type="entry name" value="FtsX"/>
    <property type="match status" value="2"/>
</dbReference>
<keyword evidence="5 7" id="KW-0472">Membrane</keyword>
<dbReference type="PANTHER" id="PTHR30572:SF4">
    <property type="entry name" value="ABC TRANSPORTER PERMEASE YTRF"/>
    <property type="match status" value="1"/>
</dbReference>
<evidence type="ECO:0000256" key="7">
    <source>
        <dbReference type="SAM" id="Phobius"/>
    </source>
</evidence>
<dbReference type="NCBIfam" id="NF038403">
    <property type="entry name" value="perm_prefix_1"/>
    <property type="match status" value="1"/>
</dbReference>
<geneLocation type="plasmid" evidence="10 11">
    <name>1</name>
</geneLocation>
<feature type="transmembrane region" description="Helical" evidence="7">
    <location>
        <begin position="776"/>
        <end position="801"/>
    </location>
</feature>
<dbReference type="PANTHER" id="PTHR30572">
    <property type="entry name" value="MEMBRANE COMPONENT OF TRANSPORTER-RELATED"/>
    <property type="match status" value="1"/>
</dbReference>
<dbReference type="InterPro" id="IPR050250">
    <property type="entry name" value="Macrolide_Exporter_MacB"/>
</dbReference>
<dbReference type="Pfam" id="PF12704">
    <property type="entry name" value="MacB_PCD"/>
    <property type="match status" value="2"/>
</dbReference>
<dbReference type="AlphaFoldDB" id="W0RRR3"/>
<accession>W0RRR3</accession>
<feature type="transmembrane region" description="Helical" evidence="7">
    <location>
        <begin position="832"/>
        <end position="857"/>
    </location>
</feature>
<dbReference type="InterPro" id="IPR003838">
    <property type="entry name" value="ABC3_permease_C"/>
</dbReference>
<dbReference type="GO" id="GO:0005886">
    <property type="term" value="C:plasma membrane"/>
    <property type="evidence" value="ECO:0007669"/>
    <property type="project" value="UniProtKB-SubCell"/>
</dbReference>
<dbReference type="InterPro" id="IPR017800">
    <property type="entry name" value="ADOP"/>
</dbReference>
<evidence type="ECO:0000313" key="11">
    <source>
        <dbReference type="Proteomes" id="UP000019151"/>
    </source>
</evidence>
<dbReference type="InterPro" id="IPR047928">
    <property type="entry name" value="Perm_prefix_1"/>
</dbReference>
<feature type="transmembrane region" description="Helical" evidence="7">
    <location>
        <begin position="863"/>
        <end position="882"/>
    </location>
</feature>
<dbReference type="EMBL" id="CP007129">
    <property type="protein sequence ID" value="AHG92258.1"/>
    <property type="molecule type" value="Genomic_DNA"/>
</dbReference>
<dbReference type="Proteomes" id="UP000019151">
    <property type="component" value="Plasmid 1"/>
</dbReference>
<feature type="transmembrane region" description="Helical" evidence="7">
    <location>
        <begin position="418"/>
        <end position="437"/>
    </location>
</feature>
<organism evidence="10 11">
    <name type="scientific">Gemmatirosa kalamazoonensis</name>
    <dbReference type="NCBI Taxonomy" id="861299"/>
    <lineage>
        <taxon>Bacteria</taxon>
        <taxon>Pseudomonadati</taxon>
        <taxon>Gemmatimonadota</taxon>
        <taxon>Gemmatimonadia</taxon>
        <taxon>Gemmatimonadales</taxon>
        <taxon>Gemmatimonadaceae</taxon>
        <taxon>Gemmatirosa</taxon>
    </lineage>
</organism>
<feature type="domain" description="ABC3 transporter permease C-terminal" evidence="8">
    <location>
        <begin position="779"/>
        <end position="892"/>
    </location>
</feature>
<evidence type="ECO:0000256" key="4">
    <source>
        <dbReference type="ARBA" id="ARBA00022989"/>
    </source>
</evidence>
<feature type="domain" description="ABC3 transporter permease C-terminal" evidence="8">
    <location>
        <begin position="366"/>
        <end position="483"/>
    </location>
</feature>
<dbReference type="PATRIC" id="fig|861299.3.peg.4773"/>
<feature type="domain" description="MacB-like periplasmic core" evidence="9">
    <location>
        <begin position="97"/>
        <end position="325"/>
    </location>
</feature>
<keyword evidence="2" id="KW-1003">Cell membrane</keyword>
<keyword evidence="4 7" id="KW-1133">Transmembrane helix</keyword>
<comment type="similarity">
    <text evidence="6">Belongs to the ABC-4 integral membrane protein family.</text>
</comment>
<keyword evidence="3 7" id="KW-0812">Transmembrane</keyword>
<dbReference type="GO" id="GO:0022857">
    <property type="term" value="F:transmembrane transporter activity"/>
    <property type="evidence" value="ECO:0007669"/>
    <property type="project" value="TreeGrafter"/>
</dbReference>
<evidence type="ECO:0000313" key="10">
    <source>
        <dbReference type="EMBL" id="AHG92258.1"/>
    </source>
</evidence>
<evidence type="ECO:0000259" key="9">
    <source>
        <dbReference type="Pfam" id="PF12704"/>
    </source>
</evidence>
<dbReference type="KEGG" id="gba:J421_4723"/>
<proteinExistence type="inferred from homology"/>
<dbReference type="OrthoDB" id="6008773at2"/>
<keyword evidence="11" id="KW-1185">Reference proteome</keyword>
<reference evidence="10 11" key="1">
    <citation type="journal article" date="2014" name="Genome Announc.">
        <title>Genome Sequence and Methylome of Soil Bacterium Gemmatirosa kalamazoonensis KBS708T, a Member of the Rarely Cultivated Gemmatimonadetes Phylum.</title>
        <authorList>
            <person name="Debruyn J.M."/>
            <person name="Radosevich M."/>
            <person name="Wommack K.E."/>
            <person name="Polson S.W."/>
            <person name="Hauser L.J."/>
            <person name="Fawaz M.N."/>
            <person name="Korlach J."/>
            <person name="Tsai Y.C."/>
        </authorList>
    </citation>
    <scope>NUCLEOTIDE SEQUENCE [LARGE SCALE GENOMIC DNA]</scope>
    <source>
        <strain evidence="10 11">KBS708</strain>
        <plasmid evidence="11">Plasmid 1</plasmid>
    </source>
</reference>
<protein>
    <submittedName>
        <fullName evidence="10">Permease</fullName>
    </submittedName>
</protein>
<comment type="subcellular location">
    <subcellularLocation>
        <location evidence="1">Cell membrane</location>
        <topology evidence="1">Multi-pass membrane protein</topology>
    </subcellularLocation>
</comment>
<dbReference type="HOGENOM" id="CLU_009433_1_0_0"/>
<dbReference type="InParanoid" id="W0RRR3"/>
<feature type="transmembrane region" description="Helical" evidence="7">
    <location>
        <begin position="96"/>
        <end position="118"/>
    </location>
</feature>
<keyword evidence="10" id="KW-0614">Plasmid</keyword>